<dbReference type="EMBL" id="JAQGLA010000066">
    <property type="protein sequence ID" value="MDA3629409.1"/>
    <property type="molecule type" value="Genomic_DNA"/>
</dbReference>
<comment type="caution">
    <text evidence="2">The sequence shown here is derived from an EMBL/GenBank/DDBJ whole genome shotgun (WGS) entry which is preliminary data.</text>
</comment>
<organism evidence="2 3">
    <name type="scientific">Saccharopolyspora oryzae</name>
    <dbReference type="NCBI Taxonomy" id="2997343"/>
    <lineage>
        <taxon>Bacteria</taxon>
        <taxon>Bacillati</taxon>
        <taxon>Actinomycetota</taxon>
        <taxon>Actinomycetes</taxon>
        <taxon>Pseudonocardiales</taxon>
        <taxon>Pseudonocardiaceae</taxon>
        <taxon>Saccharopolyspora</taxon>
    </lineage>
</organism>
<name>A0ABT4V7P3_9PSEU</name>
<sequence length="57" mass="6254">MEKLRYRFITGPDDAEFCRRISGLLEEGYILHGGPTLTCKGDTVIAGQAVVLPSDQD</sequence>
<gene>
    <name evidence="2" type="ORF">OU415_28540</name>
</gene>
<dbReference type="Pfam" id="PF08410">
    <property type="entry name" value="DUF1737"/>
    <property type="match status" value="1"/>
</dbReference>
<evidence type="ECO:0000259" key="1">
    <source>
        <dbReference type="Pfam" id="PF08410"/>
    </source>
</evidence>
<protein>
    <submittedName>
        <fullName evidence="2">DUF1737 domain-containing protein</fullName>
    </submittedName>
</protein>
<keyword evidence="3" id="KW-1185">Reference proteome</keyword>
<evidence type="ECO:0000313" key="3">
    <source>
        <dbReference type="Proteomes" id="UP001210380"/>
    </source>
</evidence>
<dbReference type="InterPro" id="IPR013619">
    <property type="entry name" value="DUF1737"/>
</dbReference>
<reference evidence="2 3" key="1">
    <citation type="submission" date="2022-11" db="EMBL/GenBank/DDBJ databases">
        <title>Draft genome sequence of Saccharopolyspora sp. WRP15-2 isolated from rhizosphere soils of wild rice in Thailand.</title>
        <authorList>
            <person name="Duangmal K."/>
            <person name="Kammanee S."/>
            <person name="Muangham S."/>
        </authorList>
    </citation>
    <scope>NUCLEOTIDE SEQUENCE [LARGE SCALE GENOMIC DNA]</scope>
    <source>
        <strain evidence="2 3">WRP15-2</strain>
    </source>
</reference>
<evidence type="ECO:0000313" key="2">
    <source>
        <dbReference type="EMBL" id="MDA3629409.1"/>
    </source>
</evidence>
<proteinExistence type="predicted"/>
<dbReference type="Proteomes" id="UP001210380">
    <property type="component" value="Unassembled WGS sequence"/>
</dbReference>
<feature type="domain" description="DUF1737" evidence="1">
    <location>
        <begin position="5"/>
        <end position="51"/>
    </location>
</feature>
<accession>A0ABT4V7P3</accession>
<dbReference type="RefSeq" id="WP_270952424.1">
    <property type="nucleotide sequence ID" value="NZ_JAQGLA010000066.1"/>
</dbReference>